<reference evidence="2 3" key="1">
    <citation type="submission" date="2021-06" db="EMBL/GenBank/DDBJ databases">
        <authorList>
            <person name="Palmer J.M."/>
        </authorList>
    </citation>
    <scope>NUCLEOTIDE SEQUENCE [LARGE SCALE GENOMIC DNA]</scope>
    <source>
        <strain evidence="2 3">AS_MEX2019</strain>
        <tissue evidence="2">Muscle</tissue>
    </source>
</reference>
<keyword evidence="3" id="KW-1185">Reference proteome</keyword>
<protein>
    <submittedName>
        <fullName evidence="2">Uncharacterized protein</fullName>
    </submittedName>
</protein>
<feature type="region of interest" description="Disordered" evidence="1">
    <location>
        <begin position="89"/>
        <end position="108"/>
    </location>
</feature>
<evidence type="ECO:0000313" key="2">
    <source>
        <dbReference type="EMBL" id="MEQ2287607.1"/>
    </source>
</evidence>
<gene>
    <name evidence="2" type="ORF">AMECASPLE_014365</name>
</gene>
<sequence length="108" mass="12405">MFLDCGRKPEYLVRSHACRKTLRWESNPGPSCRKAKVLPTAPLCSFKSTFHQRELYFSLKYADSIGKFHFILFICIALLNQSAFTTDIKGKTSNNQQKNKNKTIGMLE</sequence>
<dbReference type="Proteomes" id="UP001469553">
    <property type="component" value="Unassembled WGS sequence"/>
</dbReference>
<organism evidence="2 3">
    <name type="scientific">Ameca splendens</name>
    <dbReference type="NCBI Taxonomy" id="208324"/>
    <lineage>
        <taxon>Eukaryota</taxon>
        <taxon>Metazoa</taxon>
        <taxon>Chordata</taxon>
        <taxon>Craniata</taxon>
        <taxon>Vertebrata</taxon>
        <taxon>Euteleostomi</taxon>
        <taxon>Actinopterygii</taxon>
        <taxon>Neopterygii</taxon>
        <taxon>Teleostei</taxon>
        <taxon>Neoteleostei</taxon>
        <taxon>Acanthomorphata</taxon>
        <taxon>Ovalentaria</taxon>
        <taxon>Atherinomorphae</taxon>
        <taxon>Cyprinodontiformes</taxon>
        <taxon>Goodeidae</taxon>
        <taxon>Ameca</taxon>
    </lineage>
</organism>
<proteinExistence type="predicted"/>
<comment type="caution">
    <text evidence="2">The sequence shown here is derived from an EMBL/GenBank/DDBJ whole genome shotgun (WGS) entry which is preliminary data.</text>
</comment>
<evidence type="ECO:0000313" key="3">
    <source>
        <dbReference type="Proteomes" id="UP001469553"/>
    </source>
</evidence>
<name>A0ABV0Y1H2_9TELE</name>
<accession>A0ABV0Y1H2</accession>
<dbReference type="EMBL" id="JAHRIP010019782">
    <property type="protein sequence ID" value="MEQ2287607.1"/>
    <property type="molecule type" value="Genomic_DNA"/>
</dbReference>
<evidence type="ECO:0000256" key="1">
    <source>
        <dbReference type="SAM" id="MobiDB-lite"/>
    </source>
</evidence>